<keyword evidence="4" id="KW-1185">Reference proteome</keyword>
<feature type="domain" description="DUF5753" evidence="2">
    <location>
        <begin position="40"/>
        <end position="96"/>
    </location>
</feature>
<proteinExistence type="predicted"/>
<gene>
    <name evidence="3" type="ORF">Pen02_20530</name>
</gene>
<dbReference type="EMBL" id="BONW01000008">
    <property type="protein sequence ID" value="GIG87117.1"/>
    <property type="molecule type" value="Genomic_DNA"/>
</dbReference>
<comment type="caution">
    <text evidence="3">The sequence shown here is derived from an EMBL/GenBank/DDBJ whole genome shotgun (WGS) entry which is preliminary data.</text>
</comment>
<protein>
    <recommendedName>
        <fullName evidence="2">DUF5753 domain-containing protein</fullName>
    </recommendedName>
</protein>
<evidence type="ECO:0000313" key="4">
    <source>
        <dbReference type="Proteomes" id="UP000646749"/>
    </source>
</evidence>
<evidence type="ECO:0000259" key="2">
    <source>
        <dbReference type="Pfam" id="PF19054"/>
    </source>
</evidence>
<dbReference type="InterPro" id="IPR043917">
    <property type="entry name" value="DUF5753"/>
</dbReference>
<name>A0ABQ4DXC7_9ACTN</name>
<organism evidence="3 4">
    <name type="scientific">Plantactinospora endophytica</name>
    <dbReference type="NCBI Taxonomy" id="673535"/>
    <lineage>
        <taxon>Bacteria</taxon>
        <taxon>Bacillati</taxon>
        <taxon>Actinomycetota</taxon>
        <taxon>Actinomycetes</taxon>
        <taxon>Micromonosporales</taxon>
        <taxon>Micromonosporaceae</taxon>
        <taxon>Plantactinospora</taxon>
    </lineage>
</organism>
<dbReference type="Pfam" id="PF19054">
    <property type="entry name" value="DUF5753"/>
    <property type="match status" value="1"/>
</dbReference>
<dbReference type="Proteomes" id="UP000646749">
    <property type="component" value="Unassembled WGS sequence"/>
</dbReference>
<evidence type="ECO:0000256" key="1">
    <source>
        <dbReference type="SAM" id="MobiDB-lite"/>
    </source>
</evidence>
<sequence length="102" mass="11344">MTYRGTAPSRPGDAGPALRSGTSQIRSTIRFGAVRRLGPWLETRAEQICSFDAMLMPGLMQTPEYAEAVIRNAEGARATAFSVGKWMQLRLDRQRCWNPRSG</sequence>
<feature type="region of interest" description="Disordered" evidence="1">
    <location>
        <begin position="1"/>
        <end position="21"/>
    </location>
</feature>
<reference evidence="3 4" key="1">
    <citation type="submission" date="2021-01" db="EMBL/GenBank/DDBJ databases">
        <title>Whole genome shotgun sequence of Plantactinospora endophytica NBRC 110450.</title>
        <authorList>
            <person name="Komaki H."/>
            <person name="Tamura T."/>
        </authorList>
    </citation>
    <scope>NUCLEOTIDE SEQUENCE [LARGE SCALE GENOMIC DNA]</scope>
    <source>
        <strain evidence="3 4">NBRC 110450</strain>
    </source>
</reference>
<evidence type="ECO:0000313" key="3">
    <source>
        <dbReference type="EMBL" id="GIG87117.1"/>
    </source>
</evidence>
<accession>A0ABQ4DXC7</accession>